<reference evidence="2 3" key="1">
    <citation type="submission" date="2020-08" db="EMBL/GenBank/DDBJ databases">
        <title>Genomic Encyclopedia of Type Strains, Phase IV (KMG-IV): sequencing the most valuable type-strain genomes for metagenomic binning, comparative biology and taxonomic classification.</title>
        <authorList>
            <person name="Goeker M."/>
        </authorList>
    </citation>
    <scope>NUCLEOTIDE SEQUENCE [LARGE SCALE GENOMIC DNA]</scope>
    <source>
        <strain evidence="2 3">DSM 29007</strain>
    </source>
</reference>
<dbReference type="Proteomes" id="UP000582837">
    <property type="component" value="Unassembled WGS sequence"/>
</dbReference>
<dbReference type="InterPro" id="IPR052534">
    <property type="entry name" value="Extracell_DNA_Util/SecSys_Comp"/>
</dbReference>
<feature type="region of interest" description="Disordered" evidence="1">
    <location>
        <begin position="1"/>
        <end position="29"/>
    </location>
</feature>
<dbReference type="AlphaFoldDB" id="A0A841H601"/>
<gene>
    <name evidence="2" type="ORF">HNQ61_005050</name>
</gene>
<proteinExistence type="predicted"/>
<evidence type="ECO:0000313" key="2">
    <source>
        <dbReference type="EMBL" id="MBB6073383.1"/>
    </source>
</evidence>
<name>A0A841H601_9BACT</name>
<sequence>MIEINLLPAGGGGARKPSARRSSGSVSLPRVGGEPRIAGLAAALVLGLLFAAYFTWTSGSQIAALNADVEREQGDSVRLEASIARLKTLDTRRDTIDRKIQVIRSVDGRRFVWPHLMDEVSRATPPYLWLTKLAVADDAGATPAAPPPPPRTAADSAKAKADSAAAVTAAGEGPSFNVEGNAGNTQSLTRFMRNLEGSPMIRDVALVTSEQTDVQGRSVLKFTLEARWEDPDPAFVQTLPLVSTR</sequence>
<dbReference type="Pfam" id="PF05137">
    <property type="entry name" value="PilN"/>
    <property type="match status" value="1"/>
</dbReference>
<dbReference type="InterPro" id="IPR007813">
    <property type="entry name" value="PilN"/>
</dbReference>
<dbReference type="RefSeq" id="WP_170039191.1">
    <property type="nucleotide sequence ID" value="NZ_JABDTL010000002.1"/>
</dbReference>
<comment type="caution">
    <text evidence="2">The sequence shown here is derived from an EMBL/GenBank/DDBJ whole genome shotgun (WGS) entry which is preliminary data.</text>
</comment>
<accession>A0A841H601</accession>
<dbReference type="PANTHER" id="PTHR40278">
    <property type="entry name" value="DNA UTILIZATION PROTEIN HOFN"/>
    <property type="match status" value="1"/>
</dbReference>
<evidence type="ECO:0000256" key="1">
    <source>
        <dbReference type="SAM" id="MobiDB-lite"/>
    </source>
</evidence>
<evidence type="ECO:0000313" key="3">
    <source>
        <dbReference type="Proteomes" id="UP000582837"/>
    </source>
</evidence>
<dbReference type="EMBL" id="JACHIA010000024">
    <property type="protein sequence ID" value="MBB6073383.1"/>
    <property type="molecule type" value="Genomic_DNA"/>
</dbReference>
<organism evidence="2 3">
    <name type="scientific">Longimicrobium terrae</name>
    <dbReference type="NCBI Taxonomy" id="1639882"/>
    <lineage>
        <taxon>Bacteria</taxon>
        <taxon>Pseudomonadati</taxon>
        <taxon>Gemmatimonadota</taxon>
        <taxon>Longimicrobiia</taxon>
        <taxon>Longimicrobiales</taxon>
        <taxon>Longimicrobiaceae</taxon>
        <taxon>Longimicrobium</taxon>
    </lineage>
</organism>
<keyword evidence="3" id="KW-1185">Reference proteome</keyword>
<protein>
    <submittedName>
        <fullName evidence="2">Tfp pilus assembly protein PilN</fullName>
    </submittedName>
</protein>
<dbReference type="PANTHER" id="PTHR40278:SF1">
    <property type="entry name" value="DNA UTILIZATION PROTEIN HOFN"/>
    <property type="match status" value="1"/>
</dbReference>